<feature type="signal peptide" evidence="12">
    <location>
        <begin position="1"/>
        <end position="21"/>
    </location>
</feature>
<keyword evidence="16" id="KW-1185">Reference proteome</keyword>
<evidence type="ECO:0000256" key="5">
    <source>
        <dbReference type="ARBA" id="ARBA00022741"/>
    </source>
</evidence>
<feature type="domain" description="LysM" evidence="14">
    <location>
        <begin position="184"/>
        <end position="229"/>
    </location>
</feature>
<dbReference type="PANTHER" id="PTHR45927:SF11">
    <property type="entry name" value="LYSM DOMAIN RECEPTOR-LIKE KINASE 4"/>
    <property type="match status" value="1"/>
</dbReference>
<dbReference type="InterPro" id="IPR011009">
    <property type="entry name" value="Kinase-like_dom_sf"/>
</dbReference>
<evidence type="ECO:0000256" key="1">
    <source>
        <dbReference type="ARBA" id="ARBA00004162"/>
    </source>
</evidence>
<dbReference type="InterPro" id="IPR056562">
    <property type="entry name" value="LysM2_CERK1_LYK3_4_5"/>
</dbReference>
<keyword evidence="4 12" id="KW-0732">Signal</keyword>
<dbReference type="OrthoDB" id="4062651at2759"/>
<dbReference type="GO" id="GO:0005886">
    <property type="term" value="C:plasma membrane"/>
    <property type="evidence" value="ECO:0007669"/>
    <property type="project" value="UniProtKB-SubCell"/>
</dbReference>
<keyword evidence="9" id="KW-1015">Disulfide bond</keyword>
<dbReference type="Pfam" id="PF23472">
    <property type="entry name" value="LysM2_CERK1_LYK3_4_5"/>
    <property type="match status" value="1"/>
</dbReference>
<dbReference type="FunFam" id="1.10.510.10:FF:000468">
    <property type="entry name" value="PTI1-like tyrosine-protein kinase 3"/>
    <property type="match status" value="1"/>
</dbReference>
<dbReference type="Gene3D" id="1.10.510.10">
    <property type="entry name" value="Transferase(Phosphotransferase) domain 1"/>
    <property type="match status" value="1"/>
</dbReference>
<protein>
    <submittedName>
        <fullName evidence="15">Concanavalin A-like lectin/glucanase, subgroup</fullName>
    </submittedName>
</protein>
<evidence type="ECO:0000256" key="3">
    <source>
        <dbReference type="ARBA" id="ARBA00022692"/>
    </source>
</evidence>
<dbReference type="InterPro" id="IPR056561">
    <property type="entry name" value="NFP_LYK_LysM1"/>
</dbReference>
<keyword evidence="5" id="KW-0547">Nucleotide-binding</keyword>
<feature type="region of interest" description="Disordered" evidence="10">
    <location>
        <begin position="234"/>
        <end position="260"/>
    </location>
</feature>
<dbReference type="InterPro" id="IPR052611">
    <property type="entry name" value="Plant_RLK_LysM"/>
</dbReference>
<keyword evidence="2" id="KW-1003">Cell membrane</keyword>
<evidence type="ECO:0000313" key="16">
    <source>
        <dbReference type="Proteomes" id="UP000243975"/>
    </source>
</evidence>
<evidence type="ECO:0000256" key="2">
    <source>
        <dbReference type="ARBA" id="ARBA00022475"/>
    </source>
</evidence>
<dbReference type="Proteomes" id="UP000243975">
    <property type="component" value="Unassembled WGS sequence"/>
</dbReference>
<dbReference type="GO" id="GO:0051707">
    <property type="term" value="P:response to other organism"/>
    <property type="evidence" value="ECO:0007669"/>
    <property type="project" value="UniProtKB-ARBA"/>
</dbReference>
<dbReference type="Pfam" id="PF00069">
    <property type="entry name" value="Pkinase"/>
    <property type="match status" value="1"/>
</dbReference>
<keyword evidence="3 11" id="KW-0812">Transmembrane</keyword>
<evidence type="ECO:0000256" key="8">
    <source>
        <dbReference type="ARBA" id="ARBA00023136"/>
    </source>
</evidence>
<keyword evidence="6" id="KW-0067">ATP-binding</keyword>
<sequence>MAFLLRLFLIISLLFIYMIQAQQPYIRKLTTNCGVRNASTSVLGYACNGLNRTCQAYLTFRSTPPYNTVTSISNLLNANATQLSRLNSVSETAAFGTGETVLVPTRCSCVGQFYQANATYVIQAGDTPFLIANDTYGGLSTCHAIQVQRSNLTVNIYTGSRLTVPLRCACPTEKQASAGVRYLLSYLITWGQTVSGISAKFGVDTGMTLLANQLSEQDYTIFPFTTLLVPLSDQPSRSQTIAPPPPPSTSPPPPPPAATSSNDHKWAYMLIGILGGVVLTSAIGFCLFWFCFPERRKPMVSSASQSFEAIEKPADKKLDVDDDAEFIESLNSIAQSLKVYKFEELKAATQDFSPDCLIKGSVYQGTINGNLAAIKKMHGDVSKEIQLLNTIHHQNLVRLSGVCFDDGHWYLVYEFAVNGPLSDWIYHGELGSNKSLNWIQRIQVAFDVANGLDYLHSYTTPPYVYKNLESSNILLDADFRAKITNFDLARSAEGQEGQFALTRHIVGNRGYMSPEYLENGLISTKLDVYGLGVLMLEIVTGKHVSDLYEKVNKNLSEVLDKVLEEENIDRKEKLTDFMDPRLQGNYSPELAMSVIRLMDGCLDKDPSARPDMNEVSQRLSRILTSPAGEVSVTISVKGR</sequence>
<comment type="subcellular location">
    <subcellularLocation>
        <location evidence="1">Cell membrane</location>
        <topology evidence="1">Single-pass membrane protein</topology>
    </subcellularLocation>
</comment>
<dbReference type="Pfam" id="PF23446">
    <property type="entry name" value="LysM1_NFP_LYK"/>
    <property type="match status" value="1"/>
</dbReference>
<feature type="transmembrane region" description="Helical" evidence="11">
    <location>
        <begin position="266"/>
        <end position="292"/>
    </location>
</feature>
<dbReference type="InterPro" id="IPR000719">
    <property type="entry name" value="Prot_kinase_dom"/>
</dbReference>
<evidence type="ECO:0000256" key="9">
    <source>
        <dbReference type="ARBA" id="ARBA00023157"/>
    </source>
</evidence>
<gene>
    <name evidence="15" type="ORF">Ccrd_012594</name>
</gene>
<organism evidence="15 16">
    <name type="scientific">Cynara cardunculus var. scolymus</name>
    <name type="common">Globe artichoke</name>
    <name type="synonym">Cynara scolymus</name>
    <dbReference type="NCBI Taxonomy" id="59895"/>
    <lineage>
        <taxon>Eukaryota</taxon>
        <taxon>Viridiplantae</taxon>
        <taxon>Streptophyta</taxon>
        <taxon>Embryophyta</taxon>
        <taxon>Tracheophyta</taxon>
        <taxon>Spermatophyta</taxon>
        <taxon>Magnoliopsida</taxon>
        <taxon>eudicotyledons</taxon>
        <taxon>Gunneridae</taxon>
        <taxon>Pentapetalae</taxon>
        <taxon>asterids</taxon>
        <taxon>campanulids</taxon>
        <taxon>Asterales</taxon>
        <taxon>Asteraceae</taxon>
        <taxon>Carduoideae</taxon>
        <taxon>Cardueae</taxon>
        <taxon>Carduinae</taxon>
        <taxon>Cynara</taxon>
    </lineage>
</organism>
<evidence type="ECO:0000259" key="14">
    <source>
        <dbReference type="PROSITE" id="PS51782"/>
    </source>
</evidence>
<dbReference type="PROSITE" id="PS51782">
    <property type="entry name" value="LYSM"/>
    <property type="match status" value="1"/>
</dbReference>
<proteinExistence type="predicted"/>
<dbReference type="AlphaFoldDB" id="A0A103YH87"/>
<dbReference type="InterPro" id="IPR018392">
    <property type="entry name" value="LysM"/>
</dbReference>
<evidence type="ECO:0000259" key="13">
    <source>
        <dbReference type="PROSITE" id="PS50011"/>
    </source>
</evidence>
<evidence type="ECO:0000256" key="10">
    <source>
        <dbReference type="SAM" id="MobiDB-lite"/>
    </source>
</evidence>
<evidence type="ECO:0000256" key="12">
    <source>
        <dbReference type="SAM" id="SignalP"/>
    </source>
</evidence>
<evidence type="ECO:0000256" key="4">
    <source>
        <dbReference type="ARBA" id="ARBA00022729"/>
    </source>
</evidence>
<evidence type="ECO:0000256" key="6">
    <source>
        <dbReference type="ARBA" id="ARBA00022840"/>
    </source>
</evidence>
<dbReference type="GO" id="GO:0005524">
    <property type="term" value="F:ATP binding"/>
    <property type="evidence" value="ECO:0007669"/>
    <property type="project" value="UniProtKB-KW"/>
</dbReference>
<dbReference type="PROSITE" id="PS50011">
    <property type="entry name" value="PROTEIN_KINASE_DOM"/>
    <property type="match status" value="1"/>
</dbReference>
<dbReference type="Gramene" id="KVI09040">
    <property type="protein sequence ID" value="KVI09040"/>
    <property type="gene ID" value="Ccrd_012594"/>
</dbReference>
<dbReference type="Pfam" id="PF23473">
    <property type="entry name" value="LysM3_LYK4_5"/>
    <property type="match status" value="1"/>
</dbReference>
<dbReference type="EMBL" id="LEKV01001074">
    <property type="protein sequence ID" value="KVI09040.1"/>
    <property type="molecule type" value="Genomic_DNA"/>
</dbReference>
<dbReference type="PANTHER" id="PTHR45927">
    <property type="entry name" value="LYSM-DOMAIN RECEPTOR-LIKE KINASE-RELATED"/>
    <property type="match status" value="1"/>
</dbReference>
<reference evidence="15 16" key="1">
    <citation type="journal article" date="2016" name="Sci. Rep.">
        <title>The genome sequence of the outbreeding globe artichoke constructed de novo incorporating a phase-aware low-pass sequencing strategy of F1 progeny.</title>
        <authorList>
            <person name="Scaglione D."/>
            <person name="Reyes-Chin-Wo S."/>
            <person name="Acquadro A."/>
            <person name="Froenicke L."/>
            <person name="Portis E."/>
            <person name="Beitel C."/>
            <person name="Tirone M."/>
            <person name="Mauro R."/>
            <person name="Lo Monaco A."/>
            <person name="Mauromicale G."/>
            <person name="Faccioli P."/>
            <person name="Cattivelli L."/>
            <person name="Rieseberg L."/>
            <person name="Michelmore R."/>
            <person name="Lanteri S."/>
        </authorList>
    </citation>
    <scope>NUCLEOTIDE SEQUENCE [LARGE SCALE GENOMIC DNA]</scope>
    <source>
        <strain evidence="15">2C</strain>
    </source>
</reference>
<dbReference type="InterPro" id="IPR056563">
    <property type="entry name" value="LysM3_LYK4_5"/>
</dbReference>
<accession>A0A103YH87</accession>
<keyword evidence="8 11" id="KW-0472">Membrane</keyword>
<dbReference type="GO" id="GO:0004672">
    <property type="term" value="F:protein kinase activity"/>
    <property type="evidence" value="ECO:0007669"/>
    <property type="project" value="InterPro"/>
</dbReference>
<dbReference type="SUPFAM" id="SSF56112">
    <property type="entry name" value="Protein kinase-like (PK-like)"/>
    <property type="match status" value="1"/>
</dbReference>
<evidence type="ECO:0000313" key="15">
    <source>
        <dbReference type="EMBL" id="KVI09040.1"/>
    </source>
</evidence>
<name>A0A103YH87_CYNCS</name>
<evidence type="ECO:0000256" key="11">
    <source>
        <dbReference type="SAM" id="Phobius"/>
    </source>
</evidence>
<feature type="compositionally biased region" description="Pro residues" evidence="10">
    <location>
        <begin position="242"/>
        <end position="257"/>
    </location>
</feature>
<dbReference type="OMA" id="SCAGEYY"/>
<evidence type="ECO:0000256" key="7">
    <source>
        <dbReference type="ARBA" id="ARBA00022989"/>
    </source>
</evidence>
<feature type="domain" description="Protein kinase" evidence="13">
    <location>
        <begin position="292"/>
        <end position="623"/>
    </location>
</feature>
<comment type="caution">
    <text evidence="15">The sequence shown here is derived from an EMBL/GenBank/DDBJ whole genome shotgun (WGS) entry which is preliminary data.</text>
</comment>
<keyword evidence="7 11" id="KW-1133">Transmembrane helix</keyword>
<dbReference type="Gene3D" id="3.30.200.20">
    <property type="entry name" value="Phosphorylase Kinase, domain 1"/>
    <property type="match status" value="1"/>
</dbReference>
<feature type="chain" id="PRO_5007119720" evidence="12">
    <location>
        <begin position="22"/>
        <end position="639"/>
    </location>
</feature>
<dbReference type="STRING" id="59895.A0A103YH87"/>